<keyword evidence="2" id="KW-1185">Reference proteome</keyword>
<gene>
    <name evidence="1" type="ORF">PXEA_LOCUS1165</name>
</gene>
<reference evidence="1" key="1">
    <citation type="submission" date="2018-11" db="EMBL/GenBank/DDBJ databases">
        <authorList>
            <consortium name="Pathogen Informatics"/>
        </authorList>
    </citation>
    <scope>NUCLEOTIDE SEQUENCE</scope>
</reference>
<organism evidence="1 2">
    <name type="scientific">Protopolystoma xenopodis</name>
    <dbReference type="NCBI Taxonomy" id="117903"/>
    <lineage>
        <taxon>Eukaryota</taxon>
        <taxon>Metazoa</taxon>
        <taxon>Spiralia</taxon>
        <taxon>Lophotrochozoa</taxon>
        <taxon>Platyhelminthes</taxon>
        <taxon>Monogenea</taxon>
        <taxon>Polyopisthocotylea</taxon>
        <taxon>Polystomatidea</taxon>
        <taxon>Polystomatidae</taxon>
        <taxon>Protopolystoma</taxon>
    </lineage>
</organism>
<dbReference type="EMBL" id="CAAALY010002361">
    <property type="protein sequence ID" value="VEL07725.1"/>
    <property type="molecule type" value="Genomic_DNA"/>
</dbReference>
<proteinExistence type="predicted"/>
<dbReference type="Proteomes" id="UP000784294">
    <property type="component" value="Unassembled WGS sequence"/>
</dbReference>
<evidence type="ECO:0000313" key="2">
    <source>
        <dbReference type="Proteomes" id="UP000784294"/>
    </source>
</evidence>
<sequence>MTILALTWLVVLIRPRIYLSRLVYGLLALNLLIHALSDLVSQETMLGGTPLDRSGLEKTRSACTDPLNQMSAGLISRLPPSQLVRLLALLVETYQVCDTFSRRPNLRRLLQTHLHLVRPASL</sequence>
<accession>A0A3S4ZC23</accession>
<protein>
    <submittedName>
        <fullName evidence="1">Uncharacterized protein</fullName>
    </submittedName>
</protein>
<dbReference type="AlphaFoldDB" id="A0A3S4ZC23"/>
<feature type="non-terminal residue" evidence="1">
    <location>
        <position position="1"/>
    </location>
</feature>
<evidence type="ECO:0000313" key="1">
    <source>
        <dbReference type="EMBL" id="VEL07725.1"/>
    </source>
</evidence>
<name>A0A3S4ZC23_9PLAT</name>
<comment type="caution">
    <text evidence="1">The sequence shown here is derived from an EMBL/GenBank/DDBJ whole genome shotgun (WGS) entry which is preliminary data.</text>
</comment>